<protein>
    <submittedName>
        <fullName evidence="2">Phosphate ABC transporter substrate-binding protein</fullName>
    </submittedName>
</protein>
<comment type="caution">
    <text evidence="2">The sequence shown here is derived from an EMBL/GenBank/DDBJ whole genome shotgun (WGS) entry which is preliminary data.</text>
</comment>
<proteinExistence type="predicted"/>
<accession>A0A3N0FDL1</accession>
<dbReference type="Proteomes" id="UP000276061">
    <property type="component" value="Unassembled WGS sequence"/>
</dbReference>
<feature type="non-terminal residue" evidence="2">
    <location>
        <position position="1"/>
    </location>
</feature>
<sequence length="59" mass="6200">PLEPLTAAFLGRVLSAPGQALVSQDGYLPLPEMAREQARQLLGLDDAAPASDSDPAKNR</sequence>
<organism evidence="2 3">
    <name type="scientific">Dickeya undicola</name>
    <dbReference type="NCBI Taxonomy" id="1577887"/>
    <lineage>
        <taxon>Bacteria</taxon>
        <taxon>Pseudomonadati</taxon>
        <taxon>Pseudomonadota</taxon>
        <taxon>Gammaproteobacteria</taxon>
        <taxon>Enterobacterales</taxon>
        <taxon>Pectobacteriaceae</taxon>
        <taxon>Dickeya</taxon>
    </lineage>
</organism>
<dbReference type="EMBL" id="RJLR01000161">
    <property type="protein sequence ID" value="RNL98172.1"/>
    <property type="molecule type" value="Genomic_DNA"/>
</dbReference>
<dbReference type="AlphaFoldDB" id="A0A3N0FDL1"/>
<name>A0A3N0FDL1_9GAMM</name>
<dbReference type="SUPFAM" id="SSF53850">
    <property type="entry name" value="Periplasmic binding protein-like II"/>
    <property type="match status" value="1"/>
</dbReference>
<evidence type="ECO:0000256" key="1">
    <source>
        <dbReference type="SAM" id="MobiDB-lite"/>
    </source>
</evidence>
<reference evidence="2 3" key="1">
    <citation type="submission" date="2018-11" db="EMBL/GenBank/DDBJ databases">
        <title>Characterization of surface water Dickeya isolates.</title>
        <authorList>
            <person name="Van Gijsegem F."/>
            <person name="Pedron J."/>
        </authorList>
    </citation>
    <scope>NUCLEOTIDE SEQUENCE [LARGE SCALE GENOMIC DNA]</scope>
    <source>
        <strain evidence="2 3">FVG1-MFV-O17</strain>
    </source>
</reference>
<gene>
    <name evidence="2" type="ORF">EF878_21410</name>
</gene>
<feature type="region of interest" description="Disordered" evidence="1">
    <location>
        <begin position="39"/>
        <end position="59"/>
    </location>
</feature>
<dbReference type="Gene3D" id="3.40.190.10">
    <property type="entry name" value="Periplasmic binding protein-like II"/>
    <property type="match status" value="1"/>
</dbReference>
<evidence type="ECO:0000313" key="2">
    <source>
        <dbReference type="EMBL" id="RNL98172.1"/>
    </source>
</evidence>
<evidence type="ECO:0000313" key="3">
    <source>
        <dbReference type="Proteomes" id="UP000276061"/>
    </source>
</evidence>